<evidence type="ECO:0000313" key="1">
    <source>
        <dbReference type="EMBL" id="TEA39216.1"/>
    </source>
</evidence>
<organism evidence="1 2">
    <name type="scientific">Sousa chinensis</name>
    <name type="common">Indo-pacific humpbacked dolphin</name>
    <name type="synonym">Steno chinensis</name>
    <dbReference type="NCBI Taxonomy" id="103600"/>
    <lineage>
        <taxon>Eukaryota</taxon>
        <taxon>Metazoa</taxon>
        <taxon>Chordata</taxon>
        <taxon>Craniata</taxon>
        <taxon>Vertebrata</taxon>
        <taxon>Euteleostomi</taxon>
        <taxon>Mammalia</taxon>
        <taxon>Eutheria</taxon>
        <taxon>Laurasiatheria</taxon>
        <taxon>Artiodactyla</taxon>
        <taxon>Whippomorpha</taxon>
        <taxon>Cetacea</taxon>
        <taxon>Odontoceti</taxon>
        <taxon>Delphinidae</taxon>
        <taxon>Sousa</taxon>
    </lineage>
</organism>
<dbReference type="EMBL" id="QWLN02004211">
    <property type="protein sequence ID" value="TEA39216.1"/>
    <property type="molecule type" value="Genomic_DNA"/>
</dbReference>
<reference evidence="1 2" key="1">
    <citation type="journal article" date="2018" name="Genomics">
        <title>Molecular footprints of inshore aquatic adaptation in Indo-Pacific humpback dolphin (Sousa chinensis).</title>
        <authorList>
            <person name="Ming Y."/>
            <person name="Jian J."/>
            <person name="Yu F."/>
            <person name="Yu X."/>
            <person name="Wang J."/>
            <person name="Liu W."/>
        </authorList>
    </citation>
    <scope>NUCLEOTIDE SEQUENCE [LARGE SCALE GENOMIC DNA]</scope>
    <source>
        <strain evidence="1">MY-2018</strain>
        <tissue evidence="1">Skin</tissue>
    </source>
</reference>
<name>A0A484GVL5_SOUCH</name>
<proteinExistence type="predicted"/>
<feature type="non-terminal residue" evidence="1">
    <location>
        <position position="1"/>
    </location>
</feature>
<accession>A0A484GVL5</accession>
<keyword evidence="2" id="KW-1185">Reference proteome</keyword>
<comment type="caution">
    <text evidence="1">The sequence shown here is derived from an EMBL/GenBank/DDBJ whole genome shotgun (WGS) entry which is preliminary data.</text>
</comment>
<protein>
    <submittedName>
        <fullName evidence="1">Uncharacterized protein</fullName>
    </submittedName>
</protein>
<gene>
    <name evidence="1" type="ORF">DBR06_SOUSAS7610043</name>
</gene>
<dbReference type="Proteomes" id="UP000295264">
    <property type="component" value="Unassembled WGS sequence"/>
</dbReference>
<sequence>PGERFYEVVEESKLPHLGSPPKPPVYLLYNITGMEIHLLTPSDEDEL</sequence>
<evidence type="ECO:0000313" key="2">
    <source>
        <dbReference type="Proteomes" id="UP000295264"/>
    </source>
</evidence>
<dbReference type="AlphaFoldDB" id="A0A484GVL5"/>